<evidence type="ECO:0000313" key="15">
    <source>
        <dbReference type="Proteomes" id="UP000254055"/>
    </source>
</evidence>
<keyword evidence="3" id="KW-0132">Cell division</keyword>
<dbReference type="Gene3D" id="3.40.50.300">
    <property type="entry name" value="P-loop containing nucleotide triphosphate hydrolases"/>
    <property type="match status" value="1"/>
</dbReference>
<comment type="function">
    <text evidence="9">Essential cell division protein that coordinates cell division and chromosome segregation. The N-terminus is involved in assembly of the cell-division machinery. The C-terminus functions as a DNA motor that moves dsDNA in an ATP-dependent manner towards the dif recombination site, which is located within the replication terminus region. Translocation stops specifically at Xer-dif sites, where FtsK interacts with the Xer recombinase, allowing activation of chromosome unlinking by recombination. FtsK orienting polar sequences (KOPS) guide the direction of DNA translocation. FtsK can remove proteins from DNA as it translocates, but translocation stops specifically at XerCD-dif site, thereby preventing removal of XerC and XerD from dif.</text>
</comment>
<dbReference type="GO" id="GO:0003677">
    <property type="term" value="F:DNA binding"/>
    <property type="evidence" value="ECO:0007669"/>
    <property type="project" value="UniProtKB-KW"/>
</dbReference>
<keyword evidence="8" id="KW-0131">Cell cycle</keyword>
<feature type="binding site" evidence="11">
    <location>
        <begin position="777"/>
        <end position="784"/>
    </location>
    <ligand>
        <name>ATP</name>
        <dbReference type="ChEBI" id="CHEBI:30616"/>
    </ligand>
</feature>
<evidence type="ECO:0000256" key="6">
    <source>
        <dbReference type="ARBA" id="ARBA00022840"/>
    </source>
</evidence>
<dbReference type="GO" id="GO:0005886">
    <property type="term" value="C:plasma membrane"/>
    <property type="evidence" value="ECO:0007669"/>
    <property type="project" value="UniProtKB-SubCell"/>
</dbReference>
<feature type="region of interest" description="Disordered" evidence="12">
    <location>
        <begin position="93"/>
        <end position="113"/>
    </location>
</feature>
<keyword evidence="6 11" id="KW-0067">ATP-binding</keyword>
<keyword evidence="5" id="KW-0159">Chromosome partition</keyword>
<name>A0A378WHV5_9NEIS</name>
<dbReference type="InterPro" id="IPR036390">
    <property type="entry name" value="WH_DNA-bd_sf"/>
</dbReference>
<accession>A0A378WHV5</accession>
<evidence type="ECO:0000256" key="1">
    <source>
        <dbReference type="ARBA" id="ARBA00004533"/>
    </source>
</evidence>
<dbReference type="InterPro" id="IPR041027">
    <property type="entry name" value="FtsK_alpha"/>
</dbReference>
<dbReference type="Proteomes" id="UP000254055">
    <property type="component" value="Unassembled WGS sequence"/>
</dbReference>
<dbReference type="SUPFAM" id="SSF52540">
    <property type="entry name" value="P-loop containing nucleoside triphosphate hydrolases"/>
    <property type="match status" value="1"/>
</dbReference>
<dbReference type="RefSeq" id="WP_115133445.1">
    <property type="nucleotide sequence ID" value="NZ_UGRS01000001.1"/>
</dbReference>
<dbReference type="CDD" id="cd01127">
    <property type="entry name" value="TrwB_TraG_TraD_VirD4"/>
    <property type="match status" value="1"/>
</dbReference>
<dbReference type="Gene3D" id="3.30.980.40">
    <property type="match status" value="1"/>
</dbReference>
<evidence type="ECO:0000256" key="10">
    <source>
        <dbReference type="ARBA" id="ARBA00025923"/>
    </source>
</evidence>
<evidence type="ECO:0000256" key="7">
    <source>
        <dbReference type="ARBA" id="ARBA00023125"/>
    </source>
</evidence>
<evidence type="ECO:0000256" key="11">
    <source>
        <dbReference type="PROSITE-ProRule" id="PRU00289"/>
    </source>
</evidence>
<evidence type="ECO:0000256" key="4">
    <source>
        <dbReference type="ARBA" id="ARBA00022741"/>
    </source>
</evidence>
<dbReference type="InterPro" id="IPR002543">
    <property type="entry name" value="FtsK_dom"/>
</dbReference>
<dbReference type="InterPro" id="IPR050206">
    <property type="entry name" value="FtsK/SpoIIIE/SftA"/>
</dbReference>
<sequence>MLWTFLLIVLLCAIAGMLWVRHTQEQEWLRELTYLSRHEAGEVSSSQGLENTKPAKALRGVDPNLKNTRQSHRAAEEAKAVYDKTVEKFRALSPKHSRKLDATSGTRKEQLEDDESINELPIFASAPKAALKADVAAKEEFQEVGDGVEAVESTEEQDAPIRALKAQPLPREQAAAKAEPVGRSVADTVSSESVEAEEEATDIPMFGAVLQPSEQKTERKRTSVTGKAIAPAPYVAFDEDEYRTHKPVDASLPVITLEEATRALQENHLSEWHDKETDIQPVKPFSNPSPDMEVVEINWKFKPALEEASPPAPVVELKTIDLDDPAVMHTRERVLSEVRQLSHAVPRTEIAQSVQQVAGNPETIGEDDIRSNLLRQRMARRRQISAQAPVQTAQPQIIPEGEVFANLARTDSPVNRQRIRRVNTAMRESVIPDAARVEQSHAVQLQPAAKPVSAIQPISTRFTPYSAMPETEKMVVEPPPVPEVERQVIDIPEPPVFHDTQPAVSINTLKTPITRALAANEHSENAEAHVVTRPGWSINDRLLQESAPEHEQSRFGEIRTTQFQTASNHHEAINSSETPAAVFEQPVAQASAVQADRPSEHSGMLANTPLRPLVTVNTETSTISLPTVALLQPPQFDQSATQTEEALLENSITIEEKLAEFKVKVKVMDAYAGPVITRYEIEPDVGVRGNAVMNLEKDLARSLGVSSIRVVETIPGKTCMGLELPNPKRQMIRLSEIFNSTAFQESKSKLTLALGQDITGEPVVTDLGKAPHLLVAGTTGSGKSVGVNAMILSMLFKASPEEVRMIMIDPKMLELSIYEGIPHLLAPVVTDMKLAANALTWCVNEMEKRYRLMSHMGVRNVAGFNQKIAEAAARGQTLANPFSLTPEEPEPLTKLPFIVVVVDEFADLMMTAGKKIEELIARLAQKARAAGIHLILATQRPSVDVITGLIKANIPTRIAFQVSSKVDSRTILDQMGAENLLGQGDMLFLPPGTGYPKRVHGAFVADDEVHRVVEYLKQFGEPDYIDDILTAGVGSDDMFSNANGQRNGDEELDPMYDEAVACVIKTRKATISSVQRYLRIGYNRAARLIDQMEADGIVSAPEANGNRTVLAQSSEHLD</sequence>
<dbReference type="PROSITE" id="PS50901">
    <property type="entry name" value="FTSK"/>
    <property type="match status" value="1"/>
</dbReference>
<comment type="similarity">
    <text evidence="2">Belongs to the FtsK/SpoIIIE/SftA family.</text>
</comment>
<reference evidence="14 15" key="1">
    <citation type="submission" date="2018-06" db="EMBL/GenBank/DDBJ databases">
        <authorList>
            <consortium name="Pathogen Informatics"/>
            <person name="Doyle S."/>
        </authorList>
    </citation>
    <scope>NUCLEOTIDE SEQUENCE [LARGE SCALE GENOMIC DNA]</scope>
    <source>
        <strain evidence="14 15">NCTC12229</strain>
    </source>
</reference>
<protein>
    <submittedName>
        <fullName evidence="14">Cell-division protein</fullName>
    </submittedName>
</protein>
<evidence type="ECO:0000256" key="9">
    <source>
        <dbReference type="ARBA" id="ARBA00024784"/>
    </source>
</evidence>
<keyword evidence="7" id="KW-0238">DNA-binding</keyword>
<dbReference type="Pfam" id="PF09397">
    <property type="entry name" value="FtsK_gamma"/>
    <property type="match status" value="1"/>
</dbReference>
<evidence type="ECO:0000256" key="5">
    <source>
        <dbReference type="ARBA" id="ARBA00022829"/>
    </source>
</evidence>
<comment type="subcellular location">
    <subcellularLocation>
        <location evidence="1">Cell inner membrane</location>
    </subcellularLocation>
</comment>
<dbReference type="FunFam" id="3.40.50.300:FF:000209">
    <property type="entry name" value="Cell division protein FtsK"/>
    <property type="match status" value="1"/>
</dbReference>
<dbReference type="Pfam" id="PF01580">
    <property type="entry name" value="FtsK_SpoIIIE"/>
    <property type="match status" value="1"/>
</dbReference>
<dbReference type="AlphaFoldDB" id="A0A378WHV5"/>
<evidence type="ECO:0000313" key="14">
    <source>
        <dbReference type="EMBL" id="SUA36134.1"/>
    </source>
</evidence>
<dbReference type="EMBL" id="UGRS01000001">
    <property type="protein sequence ID" value="SUA36134.1"/>
    <property type="molecule type" value="Genomic_DNA"/>
</dbReference>
<dbReference type="SMART" id="SM00843">
    <property type="entry name" value="Ftsk_gamma"/>
    <property type="match status" value="1"/>
</dbReference>
<organism evidence="14 15">
    <name type="scientific">Neisseria zoodegmatis</name>
    <dbReference type="NCBI Taxonomy" id="326523"/>
    <lineage>
        <taxon>Bacteria</taxon>
        <taxon>Pseudomonadati</taxon>
        <taxon>Pseudomonadota</taxon>
        <taxon>Betaproteobacteria</taxon>
        <taxon>Neisseriales</taxon>
        <taxon>Neisseriaceae</taxon>
        <taxon>Neisseria</taxon>
    </lineage>
</organism>
<evidence type="ECO:0000259" key="13">
    <source>
        <dbReference type="PROSITE" id="PS50901"/>
    </source>
</evidence>
<dbReference type="InterPro" id="IPR027417">
    <property type="entry name" value="P-loop_NTPase"/>
</dbReference>
<dbReference type="PANTHER" id="PTHR22683:SF41">
    <property type="entry name" value="DNA TRANSLOCASE FTSK"/>
    <property type="match status" value="1"/>
</dbReference>
<evidence type="ECO:0000256" key="12">
    <source>
        <dbReference type="SAM" id="MobiDB-lite"/>
    </source>
</evidence>
<dbReference type="InterPro" id="IPR018541">
    <property type="entry name" value="Ftsk_gamma"/>
</dbReference>
<dbReference type="OrthoDB" id="9807790at2"/>
<dbReference type="GO" id="GO:0007059">
    <property type="term" value="P:chromosome segregation"/>
    <property type="evidence" value="ECO:0007669"/>
    <property type="project" value="UniProtKB-KW"/>
</dbReference>
<gene>
    <name evidence="14" type="primary">ftsK_1</name>
    <name evidence="14" type="ORF">NCTC12229_00546</name>
</gene>
<dbReference type="PANTHER" id="PTHR22683">
    <property type="entry name" value="SPORULATION PROTEIN RELATED"/>
    <property type="match status" value="1"/>
</dbReference>
<evidence type="ECO:0000256" key="8">
    <source>
        <dbReference type="ARBA" id="ARBA00023306"/>
    </source>
</evidence>
<dbReference type="Pfam" id="PF17854">
    <property type="entry name" value="FtsK_alpha"/>
    <property type="match status" value="1"/>
</dbReference>
<dbReference type="InterPro" id="IPR036388">
    <property type="entry name" value="WH-like_DNA-bd_sf"/>
</dbReference>
<keyword evidence="4 11" id="KW-0547">Nucleotide-binding</keyword>
<evidence type="ECO:0000256" key="2">
    <source>
        <dbReference type="ARBA" id="ARBA00006474"/>
    </source>
</evidence>
<dbReference type="GO" id="GO:0051301">
    <property type="term" value="P:cell division"/>
    <property type="evidence" value="ECO:0007669"/>
    <property type="project" value="UniProtKB-KW"/>
</dbReference>
<proteinExistence type="inferred from homology"/>
<feature type="domain" description="FtsK" evidence="13">
    <location>
        <begin position="760"/>
        <end position="969"/>
    </location>
</feature>
<dbReference type="GO" id="GO:0005524">
    <property type="term" value="F:ATP binding"/>
    <property type="evidence" value="ECO:0007669"/>
    <property type="project" value="UniProtKB-UniRule"/>
</dbReference>
<dbReference type="SUPFAM" id="SSF46785">
    <property type="entry name" value="Winged helix' DNA-binding domain"/>
    <property type="match status" value="1"/>
</dbReference>
<evidence type="ECO:0000256" key="3">
    <source>
        <dbReference type="ARBA" id="ARBA00022618"/>
    </source>
</evidence>
<dbReference type="Gene3D" id="1.10.10.10">
    <property type="entry name" value="Winged helix-like DNA-binding domain superfamily/Winged helix DNA-binding domain"/>
    <property type="match status" value="1"/>
</dbReference>
<comment type="subunit">
    <text evidence="10">Homohexamer. Forms a ring that surrounds DNA.</text>
</comment>